<dbReference type="HOGENOM" id="CLU_621361_0_0_1"/>
<sequence length="441" mass="49248">MGPHLRDTSISELSWNKNAWIKMIDSLSLLISPVNAPHLAAAVPSRVDLHSDDSLKGNKVQRQWCGNIDLHKQNSSFQTGVTNIHGGSRDAAFDKYWGVLIEYFLSALLFDEITEKTVTMMQVGGPGHLKVCTPCMDKQNARKVASEMVAEASNRGQIATAAMSLEDFLKLVALNKTRPFDFDTMINIPPGMFVAGEHLYNRSNRVRDYLAEASDYHWNQNSQKKTKRGGKATVVTYFCAQLEGEQSKSRVQDSDRKSRSRITRYHCGGWLRITIMDDNEQLLRIRMTHTEAHPSFPASFRRPPNTSEFKLEPVQKSSVPQMFPAMPPPPPPPPQQVMADPGSSVVPAVVLVEEPQPEPERVPIDNGLHPEELLNPRPPPVLYFSPAQLEGLKRKFDALVTAAAGPVPPQLAHALGSVFDHIERSATELDMDRYAKRQRTS</sequence>
<dbReference type="OrthoDB" id="2437251at2759"/>
<evidence type="ECO:0000313" key="2">
    <source>
        <dbReference type="Proteomes" id="UP000053989"/>
    </source>
</evidence>
<gene>
    <name evidence="1" type="ORF">SCLCIDRAFT_1185438</name>
</gene>
<dbReference type="EMBL" id="KN822068">
    <property type="protein sequence ID" value="KIM59891.1"/>
    <property type="molecule type" value="Genomic_DNA"/>
</dbReference>
<dbReference type="Proteomes" id="UP000053989">
    <property type="component" value="Unassembled WGS sequence"/>
</dbReference>
<proteinExistence type="predicted"/>
<reference evidence="2" key="2">
    <citation type="submission" date="2015-01" db="EMBL/GenBank/DDBJ databases">
        <title>Evolutionary Origins and Diversification of the Mycorrhizal Mutualists.</title>
        <authorList>
            <consortium name="DOE Joint Genome Institute"/>
            <consortium name="Mycorrhizal Genomics Consortium"/>
            <person name="Kohler A."/>
            <person name="Kuo A."/>
            <person name="Nagy L.G."/>
            <person name="Floudas D."/>
            <person name="Copeland A."/>
            <person name="Barry K.W."/>
            <person name="Cichocki N."/>
            <person name="Veneault-Fourrey C."/>
            <person name="LaButti K."/>
            <person name="Lindquist E.A."/>
            <person name="Lipzen A."/>
            <person name="Lundell T."/>
            <person name="Morin E."/>
            <person name="Murat C."/>
            <person name="Riley R."/>
            <person name="Ohm R."/>
            <person name="Sun H."/>
            <person name="Tunlid A."/>
            <person name="Henrissat B."/>
            <person name="Grigoriev I.V."/>
            <person name="Hibbett D.S."/>
            <person name="Martin F."/>
        </authorList>
    </citation>
    <scope>NUCLEOTIDE SEQUENCE [LARGE SCALE GENOMIC DNA]</scope>
    <source>
        <strain evidence="2">Foug A</strain>
    </source>
</reference>
<keyword evidence="2" id="KW-1185">Reference proteome</keyword>
<dbReference type="AlphaFoldDB" id="A0A0C3DVA0"/>
<name>A0A0C3DVA0_9AGAM</name>
<evidence type="ECO:0000313" key="1">
    <source>
        <dbReference type="EMBL" id="KIM59891.1"/>
    </source>
</evidence>
<organism evidence="1 2">
    <name type="scientific">Scleroderma citrinum Foug A</name>
    <dbReference type="NCBI Taxonomy" id="1036808"/>
    <lineage>
        <taxon>Eukaryota</taxon>
        <taxon>Fungi</taxon>
        <taxon>Dikarya</taxon>
        <taxon>Basidiomycota</taxon>
        <taxon>Agaricomycotina</taxon>
        <taxon>Agaricomycetes</taxon>
        <taxon>Agaricomycetidae</taxon>
        <taxon>Boletales</taxon>
        <taxon>Sclerodermatineae</taxon>
        <taxon>Sclerodermataceae</taxon>
        <taxon>Scleroderma</taxon>
    </lineage>
</organism>
<reference evidence="1 2" key="1">
    <citation type="submission" date="2014-04" db="EMBL/GenBank/DDBJ databases">
        <authorList>
            <consortium name="DOE Joint Genome Institute"/>
            <person name="Kuo A."/>
            <person name="Kohler A."/>
            <person name="Nagy L.G."/>
            <person name="Floudas D."/>
            <person name="Copeland A."/>
            <person name="Barry K.W."/>
            <person name="Cichocki N."/>
            <person name="Veneault-Fourrey C."/>
            <person name="LaButti K."/>
            <person name="Lindquist E.A."/>
            <person name="Lipzen A."/>
            <person name="Lundell T."/>
            <person name="Morin E."/>
            <person name="Murat C."/>
            <person name="Sun H."/>
            <person name="Tunlid A."/>
            <person name="Henrissat B."/>
            <person name="Grigoriev I.V."/>
            <person name="Hibbett D.S."/>
            <person name="Martin F."/>
            <person name="Nordberg H.P."/>
            <person name="Cantor M.N."/>
            <person name="Hua S.X."/>
        </authorList>
    </citation>
    <scope>NUCLEOTIDE SEQUENCE [LARGE SCALE GENOMIC DNA]</scope>
    <source>
        <strain evidence="1 2">Foug A</strain>
    </source>
</reference>
<accession>A0A0C3DVA0</accession>
<dbReference type="InParanoid" id="A0A0C3DVA0"/>
<protein>
    <submittedName>
        <fullName evidence="1">Uncharacterized protein</fullName>
    </submittedName>
</protein>